<dbReference type="PANTHER" id="PTHR14690:SF0">
    <property type="entry name" value="IQ MOTIF CONTAINING WITH AAA DOMAIN 1"/>
    <property type="match status" value="1"/>
</dbReference>
<organism evidence="4 5">
    <name type="scientific">Nephila pilipes</name>
    <name type="common">Giant wood spider</name>
    <name type="synonym">Nephila maculata</name>
    <dbReference type="NCBI Taxonomy" id="299642"/>
    <lineage>
        <taxon>Eukaryota</taxon>
        <taxon>Metazoa</taxon>
        <taxon>Ecdysozoa</taxon>
        <taxon>Arthropoda</taxon>
        <taxon>Chelicerata</taxon>
        <taxon>Arachnida</taxon>
        <taxon>Araneae</taxon>
        <taxon>Araneomorphae</taxon>
        <taxon>Entelegynae</taxon>
        <taxon>Araneoidea</taxon>
        <taxon>Nephilidae</taxon>
        <taxon>Nephila</taxon>
    </lineage>
</organism>
<comment type="caution">
    <text evidence="4">The sequence shown here is derived from an EMBL/GenBank/DDBJ whole genome shotgun (WGS) entry which is preliminary data.</text>
</comment>
<feature type="region of interest" description="Disordered" evidence="2">
    <location>
        <begin position="369"/>
        <end position="412"/>
    </location>
</feature>
<dbReference type="GO" id="GO:0005524">
    <property type="term" value="F:ATP binding"/>
    <property type="evidence" value="ECO:0007669"/>
    <property type="project" value="InterPro"/>
</dbReference>
<feature type="compositionally biased region" description="Basic and acidic residues" evidence="2">
    <location>
        <begin position="388"/>
        <end position="404"/>
    </location>
</feature>
<keyword evidence="5" id="KW-1185">Reference proteome</keyword>
<dbReference type="EMBL" id="BMAW01012674">
    <property type="protein sequence ID" value="GFT29890.1"/>
    <property type="molecule type" value="Genomic_DNA"/>
</dbReference>
<keyword evidence="1" id="KW-0175">Coiled coil</keyword>
<evidence type="ECO:0000259" key="3">
    <source>
        <dbReference type="Pfam" id="PF00004"/>
    </source>
</evidence>
<name>A0A8X6NQV8_NEPPI</name>
<dbReference type="InterPro" id="IPR027417">
    <property type="entry name" value="P-loop_NTPase"/>
</dbReference>
<dbReference type="SUPFAM" id="SSF52540">
    <property type="entry name" value="P-loop containing nucleoside triphosphate hydrolases"/>
    <property type="match status" value="1"/>
</dbReference>
<dbReference type="PANTHER" id="PTHR14690">
    <property type="entry name" value="IQ MOTIF CONTAINING WITH AAA DOMAIN 1"/>
    <property type="match status" value="1"/>
</dbReference>
<dbReference type="Pfam" id="PF00004">
    <property type="entry name" value="AAA"/>
    <property type="match status" value="1"/>
</dbReference>
<feature type="compositionally biased region" description="Basic and acidic residues" evidence="2">
    <location>
        <begin position="369"/>
        <end position="382"/>
    </location>
</feature>
<dbReference type="Gene3D" id="1.10.8.60">
    <property type="match status" value="1"/>
</dbReference>
<reference evidence="4" key="1">
    <citation type="submission" date="2020-08" db="EMBL/GenBank/DDBJ databases">
        <title>Multicomponent nature underlies the extraordinary mechanical properties of spider dragline silk.</title>
        <authorList>
            <person name="Kono N."/>
            <person name="Nakamura H."/>
            <person name="Mori M."/>
            <person name="Yoshida Y."/>
            <person name="Ohtoshi R."/>
            <person name="Malay A.D."/>
            <person name="Moran D.A.P."/>
            <person name="Tomita M."/>
            <person name="Numata K."/>
            <person name="Arakawa K."/>
        </authorList>
    </citation>
    <scope>NUCLEOTIDE SEQUENCE</scope>
</reference>
<feature type="coiled-coil region" evidence="1">
    <location>
        <begin position="294"/>
        <end position="344"/>
    </location>
</feature>
<dbReference type="Gene3D" id="3.40.50.300">
    <property type="entry name" value="P-loop containing nucleotide triphosphate hydrolases"/>
    <property type="match status" value="1"/>
</dbReference>
<protein>
    <submittedName>
        <fullName evidence="4">Dynein regulatory complex protein 11</fullName>
    </submittedName>
</protein>
<dbReference type="AlphaFoldDB" id="A0A8X6NQV8"/>
<dbReference type="InterPro" id="IPR052267">
    <property type="entry name" value="N-DRC_Component"/>
</dbReference>
<evidence type="ECO:0000256" key="1">
    <source>
        <dbReference type="SAM" id="Coils"/>
    </source>
</evidence>
<feature type="domain" description="ATPase AAA-type core" evidence="3">
    <location>
        <begin position="596"/>
        <end position="706"/>
    </location>
</feature>
<evidence type="ECO:0000313" key="4">
    <source>
        <dbReference type="EMBL" id="GFT29890.1"/>
    </source>
</evidence>
<dbReference type="GO" id="GO:0016887">
    <property type="term" value="F:ATP hydrolysis activity"/>
    <property type="evidence" value="ECO:0007669"/>
    <property type="project" value="InterPro"/>
</dbReference>
<feature type="compositionally biased region" description="Basic residues" evidence="2">
    <location>
        <begin position="484"/>
        <end position="505"/>
    </location>
</feature>
<dbReference type="InterPro" id="IPR003959">
    <property type="entry name" value="ATPase_AAA_core"/>
</dbReference>
<dbReference type="Proteomes" id="UP000887013">
    <property type="component" value="Unassembled WGS sequence"/>
</dbReference>
<sequence>MESNESTYSIESKSLATFQNAVRDVTQFEMTYKHFNSLWHKAQVELSNLLKIEEPFDNPPLIEQRMTAVRLASKLYLQYIKISNTLIKCYENICNPPKRRYLRQMCDACIGRVLELKHELVSLEKSEFHFLDQMLFNLKMSPSDMDIKIPEYYKEVTSEENRVKRELVELYLERMNEEKEVSKSVTKQEKMVRMAMVYIQMIQAHERARQSRIIFYEEHKKLLLKEMRNRKERRQEMVMKKTKKEYAVTIQRAWRKFYYQKRLRNLYYNELELLNLGKLRENKSIFDTINKDRLNIIKRNEKEYVQLRDRLKEEMLTYNYPRMMEELEEKIRSFFYQYQELNGDFPDFPTEEEGGSTVMFEIAEKKLSEPESKSIEKEEKKGKKDKKDKKEKDDKSKDKKKNKDDEEEPPGYILKPSKYIPIMLELLKEYEKNWKGRECVIFDRLDKELLVEEVKSEIQRMVRLQVDENMRIELDKLSKSLRKDSKKRGKKKGKKKRKKKGKKKRKEEIDLTPDRSLESLVDELVKQEIIVDYPKYSLNDFLGEYNYSGSIKQLMRNPENDPLPCLADIRRVVNEYCILPMGSEVVHAGGAYVKSILLVGPNGSGKRSLVYAICNEIRATMMNLSAENIQGKYPGPEGLAMLTHLISKVSRLLQPTIIYIKDAESYFWKKKPSSSKLSEPGRLKKALPKFIKKLKDMDRILVCGTSILPFDAGAKMGACYKKIICIFKPDFNCRSYLWREMMRRLKGITPDNVLISVLSNVSDGFTAGCIETSIQNILTNRRLAYREKIPLSAADFAIALAQCVPVYEEEHTAYRKWLLKMPLGIERIALYEKEEVSVDEVSEDDDY</sequence>
<feature type="region of interest" description="Disordered" evidence="2">
    <location>
        <begin position="477"/>
        <end position="508"/>
    </location>
</feature>
<accession>A0A8X6NQV8</accession>
<evidence type="ECO:0000313" key="5">
    <source>
        <dbReference type="Proteomes" id="UP000887013"/>
    </source>
</evidence>
<evidence type="ECO:0000256" key="2">
    <source>
        <dbReference type="SAM" id="MobiDB-lite"/>
    </source>
</evidence>
<gene>
    <name evidence="4" type="primary">IQCA1</name>
    <name evidence="4" type="ORF">NPIL_361151</name>
</gene>
<proteinExistence type="predicted"/>
<dbReference type="OrthoDB" id="3046016at2759"/>